<proteinExistence type="predicted"/>
<sequence length="77" mass="8934">MKMNMNMKTNKTLSQCERILMHLQSGKTINPLQALKLYGCFRFGARIYDLKQAGFDIDSRLVHENGVQYAEYSMRGE</sequence>
<dbReference type="Pfam" id="PF14090">
    <property type="entry name" value="HTH_39"/>
    <property type="match status" value="1"/>
</dbReference>
<gene>
    <name evidence="2" type="ORF">DKK79_08410</name>
</gene>
<dbReference type="RefSeq" id="WP_110423686.1">
    <property type="nucleotide sequence ID" value="NZ_QGLP01000005.1"/>
</dbReference>
<dbReference type="AlphaFoldDB" id="A0A2V4DZK9"/>
<name>A0A2V4DZK9_9GAMM</name>
<evidence type="ECO:0000259" key="1">
    <source>
        <dbReference type="Pfam" id="PF14090"/>
    </source>
</evidence>
<accession>A0A2V4DZK9</accession>
<dbReference type="Proteomes" id="UP000247483">
    <property type="component" value="Unassembled WGS sequence"/>
</dbReference>
<comment type="caution">
    <text evidence="2">The sequence shown here is derived from an EMBL/GenBank/DDBJ whole genome shotgun (WGS) entry which is preliminary data.</text>
</comment>
<feature type="domain" description="Winged helix-turn-helix" evidence="1">
    <location>
        <begin position="14"/>
        <end position="74"/>
    </location>
</feature>
<evidence type="ECO:0000313" key="3">
    <source>
        <dbReference type="Proteomes" id="UP000247483"/>
    </source>
</evidence>
<reference evidence="2 3" key="1">
    <citation type="submission" date="2018-05" db="EMBL/GenBank/DDBJ databases">
        <title>Reference genomes for bee gut microbiota database.</title>
        <authorList>
            <person name="Ellegaard K.M."/>
        </authorList>
    </citation>
    <scope>NUCLEOTIDE SEQUENCE [LARGE SCALE GENOMIC DNA]</scope>
    <source>
        <strain evidence="2 3">ESL0177</strain>
    </source>
</reference>
<evidence type="ECO:0000313" key="2">
    <source>
        <dbReference type="EMBL" id="PXZ04371.1"/>
    </source>
</evidence>
<protein>
    <recommendedName>
        <fullName evidence="1">Winged helix-turn-helix domain-containing protein</fullName>
    </recommendedName>
</protein>
<dbReference type="InterPro" id="IPR055245">
    <property type="entry name" value="HTH_proteobacteria"/>
</dbReference>
<organism evidence="2 3">
    <name type="scientific">Gilliamella apicola</name>
    <dbReference type="NCBI Taxonomy" id="1196095"/>
    <lineage>
        <taxon>Bacteria</taxon>
        <taxon>Pseudomonadati</taxon>
        <taxon>Pseudomonadota</taxon>
        <taxon>Gammaproteobacteria</taxon>
        <taxon>Orbales</taxon>
        <taxon>Orbaceae</taxon>
        <taxon>Gilliamella</taxon>
    </lineage>
</organism>
<dbReference type="EMBL" id="QGLP01000005">
    <property type="protein sequence ID" value="PXZ04371.1"/>
    <property type="molecule type" value="Genomic_DNA"/>
</dbReference>